<keyword evidence="3" id="KW-1185">Reference proteome</keyword>
<protein>
    <submittedName>
        <fullName evidence="2">Uncharacterized protein</fullName>
    </submittedName>
</protein>
<evidence type="ECO:0000313" key="3">
    <source>
        <dbReference type="Proteomes" id="UP001218188"/>
    </source>
</evidence>
<name>A0AAD6T1Y0_9AGAR</name>
<feature type="region of interest" description="Disordered" evidence="1">
    <location>
        <begin position="58"/>
        <end position="77"/>
    </location>
</feature>
<reference evidence="2" key="1">
    <citation type="submission" date="2023-03" db="EMBL/GenBank/DDBJ databases">
        <title>Massive genome expansion in bonnet fungi (Mycena s.s.) driven by repeated elements and novel gene families across ecological guilds.</title>
        <authorList>
            <consortium name="Lawrence Berkeley National Laboratory"/>
            <person name="Harder C.B."/>
            <person name="Miyauchi S."/>
            <person name="Viragh M."/>
            <person name="Kuo A."/>
            <person name="Thoen E."/>
            <person name="Andreopoulos B."/>
            <person name="Lu D."/>
            <person name="Skrede I."/>
            <person name="Drula E."/>
            <person name="Henrissat B."/>
            <person name="Morin E."/>
            <person name="Kohler A."/>
            <person name="Barry K."/>
            <person name="LaButti K."/>
            <person name="Morin E."/>
            <person name="Salamov A."/>
            <person name="Lipzen A."/>
            <person name="Mereny Z."/>
            <person name="Hegedus B."/>
            <person name="Baldrian P."/>
            <person name="Stursova M."/>
            <person name="Weitz H."/>
            <person name="Taylor A."/>
            <person name="Grigoriev I.V."/>
            <person name="Nagy L.G."/>
            <person name="Martin F."/>
            <person name="Kauserud H."/>
        </authorList>
    </citation>
    <scope>NUCLEOTIDE SEQUENCE</scope>
    <source>
        <strain evidence="2">CBHHK200</strain>
    </source>
</reference>
<accession>A0AAD6T1Y0</accession>
<dbReference type="AlphaFoldDB" id="A0AAD6T1Y0"/>
<dbReference type="Proteomes" id="UP001218188">
    <property type="component" value="Unassembled WGS sequence"/>
</dbReference>
<organism evidence="2 3">
    <name type="scientific">Mycena alexandri</name>
    <dbReference type="NCBI Taxonomy" id="1745969"/>
    <lineage>
        <taxon>Eukaryota</taxon>
        <taxon>Fungi</taxon>
        <taxon>Dikarya</taxon>
        <taxon>Basidiomycota</taxon>
        <taxon>Agaricomycotina</taxon>
        <taxon>Agaricomycetes</taxon>
        <taxon>Agaricomycetidae</taxon>
        <taxon>Agaricales</taxon>
        <taxon>Marasmiineae</taxon>
        <taxon>Mycenaceae</taxon>
        <taxon>Mycena</taxon>
    </lineage>
</organism>
<gene>
    <name evidence="2" type="ORF">C8F04DRAFT_1179976</name>
</gene>
<proteinExistence type="predicted"/>
<evidence type="ECO:0000313" key="2">
    <source>
        <dbReference type="EMBL" id="KAJ7037845.1"/>
    </source>
</evidence>
<evidence type="ECO:0000256" key="1">
    <source>
        <dbReference type="SAM" id="MobiDB-lite"/>
    </source>
</evidence>
<comment type="caution">
    <text evidence="2">The sequence shown here is derived from an EMBL/GenBank/DDBJ whole genome shotgun (WGS) entry which is preliminary data.</text>
</comment>
<dbReference type="EMBL" id="JARJCM010000034">
    <property type="protein sequence ID" value="KAJ7037845.1"/>
    <property type="molecule type" value="Genomic_DNA"/>
</dbReference>
<sequence>MSNSAQVRLNSRQDGRRLSLAVIRPIELLLDRTWMPMMPGQAADNLIRAEAQKLKTHLKKPNPGEGRKILAPKSQNSDKEITKLGPQKAKILDKLWYELWTYWSSAWILSVNKAAIEDREHLPDEINLNFAYLLNVDILAVWCYFATMEIPIEQSL</sequence>